<protein>
    <submittedName>
        <fullName evidence="1">DUF6503 family protein</fullName>
    </submittedName>
</protein>
<name>A0ABV4KE83_9FLAO</name>
<gene>
    <name evidence="1" type="ORF">QO192_11805</name>
</gene>
<keyword evidence="2" id="KW-1185">Reference proteome</keyword>
<reference evidence="1 2" key="1">
    <citation type="submission" date="2023-05" db="EMBL/GenBank/DDBJ databases">
        <title>Adaptations of aquatic viruses from atmosphere-close ecosystems of the Central Arctic Ocean.</title>
        <authorList>
            <person name="Rahlff J."/>
            <person name="Holmfeldt K."/>
        </authorList>
    </citation>
    <scope>NUCLEOTIDE SEQUENCE [LARGE SCALE GENOMIC DNA]</scope>
    <source>
        <strain evidence="1 2">Arc14</strain>
    </source>
</reference>
<evidence type="ECO:0000313" key="2">
    <source>
        <dbReference type="Proteomes" id="UP001568894"/>
    </source>
</evidence>
<sequence length="241" mass="27857">MKKTNQFLVAFIAIITIATTGCAQKNHDEKEVSKIVGQIESAMGGRKAYDAIQTLEWNFVGRKLYWNKWTGDVRVENPKDNQVVLVNINTMKGQAFENGILITDTDKSAALLQRAKEWWINDSYWLVMPWKLKDTGVNLSYVKEDKLADGKDAIILQMTFDGVGVTPENKYWVYVEKDSKLIKQWAFYQNFNDENPAFLKPWSNYKEVAKVLFSYDRMNEKVGPTNVTANKDYEKNIFKKL</sequence>
<organism evidence="1 2">
    <name type="scientific">Flavobacterium frigidarium</name>
    <dbReference type="NCBI Taxonomy" id="99286"/>
    <lineage>
        <taxon>Bacteria</taxon>
        <taxon>Pseudomonadati</taxon>
        <taxon>Bacteroidota</taxon>
        <taxon>Flavobacteriia</taxon>
        <taxon>Flavobacteriales</taxon>
        <taxon>Flavobacteriaceae</taxon>
        <taxon>Flavobacterium</taxon>
    </lineage>
</organism>
<dbReference type="PROSITE" id="PS51257">
    <property type="entry name" value="PROKAR_LIPOPROTEIN"/>
    <property type="match status" value="1"/>
</dbReference>
<dbReference type="RefSeq" id="WP_371570815.1">
    <property type="nucleotide sequence ID" value="NZ_JASMRN010000009.1"/>
</dbReference>
<comment type="caution">
    <text evidence="1">The sequence shown here is derived from an EMBL/GenBank/DDBJ whole genome shotgun (WGS) entry which is preliminary data.</text>
</comment>
<evidence type="ECO:0000313" key="1">
    <source>
        <dbReference type="EMBL" id="MEZ7515963.1"/>
    </source>
</evidence>
<accession>A0ABV4KE83</accession>
<proteinExistence type="predicted"/>
<dbReference type="EMBL" id="JASMRN010000009">
    <property type="protein sequence ID" value="MEZ7515963.1"/>
    <property type="molecule type" value="Genomic_DNA"/>
</dbReference>
<dbReference type="Proteomes" id="UP001568894">
    <property type="component" value="Unassembled WGS sequence"/>
</dbReference>